<dbReference type="Proteomes" id="UP000030651">
    <property type="component" value="Unassembled WGS sequence"/>
</dbReference>
<evidence type="ECO:0000313" key="5">
    <source>
        <dbReference type="EMBL" id="ETS81015.1"/>
    </source>
</evidence>
<proteinExistence type="predicted"/>
<sequence>MRLLNFCFPLLASVSIASPVLETNLALAAASRHLTTPAVADQSDLDNFKLYAKYAGASYCNIGNLGAPTFCKGNLCLDNTTTLARFTGATTDIAAYLSVNSYRKELVVGVRGSYNIRNWLADLRFLQASCPYGAMCRVHRGFWQAFQDITDDSFYEALRESIHNYPDYNVTVTGHSLGGAVALLLGSYIREEFESVNVDIYTYGAPRVGNVVFMNYLRNQPGKEYRITHFDDQVPRLPPASYLGYAHSTPEYWLRDGPANRLIYTPEEVIECTGYVNMDCSGSGYWPGVISHLYYFVKMTECGDGHSHGHMDLGDLPRFAETTWNKTGYDKDLLERLEMFAQMDQQYAEVVAEVSNPTS</sequence>
<dbReference type="GO" id="GO:0006629">
    <property type="term" value="P:lipid metabolic process"/>
    <property type="evidence" value="ECO:0007669"/>
    <property type="project" value="InterPro"/>
</dbReference>
<dbReference type="EMBL" id="KI912112">
    <property type="protein sequence ID" value="ETS81015.1"/>
    <property type="molecule type" value="Genomic_DNA"/>
</dbReference>
<dbReference type="SUPFAM" id="SSF53474">
    <property type="entry name" value="alpha/beta-Hydrolases"/>
    <property type="match status" value="1"/>
</dbReference>
<dbReference type="Pfam" id="PF01764">
    <property type="entry name" value="Lipase_3"/>
    <property type="match status" value="1"/>
</dbReference>
<reference evidence="6" key="1">
    <citation type="journal article" date="2015" name="BMC Genomics">
        <title>Genomic and transcriptomic analysis of the endophytic fungus Pestalotiopsis fici reveals its lifestyle and high potential for synthesis of natural products.</title>
        <authorList>
            <person name="Wang X."/>
            <person name="Zhang X."/>
            <person name="Liu L."/>
            <person name="Xiang M."/>
            <person name="Wang W."/>
            <person name="Sun X."/>
            <person name="Che Y."/>
            <person name="Guo L."/>
            <person name="Liu G."/>
            <person name="Guo L."/>
            <person name="Wang C."/>
            <person name="Yin W.B."/>
            <person name="Stadler M."/>
            <person name="Zhang X."/>
            <person name="Liu X."/>
        </authorList>
    </citation>
    <scope>NUCLEOTIDE SEQUENCE [LARGE SCALE GENOMIC DNA]</scope>
    <source>
        <strain evidence="6">W106-1 / CGMCC3.15140</strain>
    </source>
</reference>
<dbReference type="Gene3D" id="3.40.50.1820">
    <property type="entry name" value="alpha/beta hydrolase"/>
    <property type="match status" value="1"/>
</dbReference>
<dbReference type="InterPro" id="IPR029058">
    <property type="entry name" value="AB_hydrolase_fold"/>
</dbReference>
<dbReference type="PANTHER" id="PTHR46640:SF1">
    <property type="entry name" value="FUNGAL LIPASE-LIKE DOMAIN-CONTAINING PROTEIN-RELATED"/>
    <property type="match status" value="1"/>
</dbReference>
<dbReference type="eggNOG" id="KOG4569">
    <property type="taxonomic scope" value="Eukaryota"/>
</dbReference>
<dbReference type="OMA" id="NTEVWYY"/>
<dbReference type="OrthoDB" id="426718at2759"/>
<evidence type="ECO:0000259" key="4">
    <source>
        <dbReference type="Pfam" id="PF01764"/>
    </source>
</evidence>
<name>W3X4M6_PESFW</name>
<feature type="domain" description="Fungal lipase-type" evidence="4">
    <location>
        <begin position="107"/>
        <end position="240"/>
    </location>
</feature>
<evidence type="ECO:0000256" key="1">
    <source>
        <dbReference type="ARBA" id="ARBA00022729"/>
    </source>
</evidence>
<dbReference type="GeneID" id="19271030"/>
<keyword evidence="1 3" id="KW-0732">Signal</keyword>
<dbReference type="HOGENOM" id="CLU_032957_1_0_1"/>
<dbReference type="AlphaFoldDB" id="W3X4M6"/>
<accession>W3X4M6</accession>
<dbReference type="InterPro" id="IPR051299">
    <property type="entry name" value="AB_hydrolase_lip/est"/>
</dbReference>
<gene>
    <name evidence="5" type="ORF">PFICI_06017</name>
</gene>
<evidence type="ECO:0000256" key="2">
    <source>
        <dbReference type="ARBA" id="ARBA00022801"/>
    </source>
</evidence>
<dbReference type="InParanoid" id="W3X4M6"/>
<dbReference type="RefSeq" id="XP_007832789.1">
    <property type="nucleotide sequence ID" value="XM_007834598.1"/>
</dbReference>
<feature type="signal peptide" evidence="3">
    <location>
        <begin position="1"/>
        <end position="17"/>
    </location>
</feature>
<keyword evidence="6" id="KW-1185">Reference proteome</keyword>
<evidence type="ECO:0000313" key="6">
    <source>
        <dbReference type="Proteomes" id="UP000030651"/>
    </source>
</evidence>
<dbReference type="GO" id="GO:0016787">
    <property type="term" value="F:hydrolase activity"/>
    <property type="evidence" value="ECO:0007669"/>
    <property type="project" value="UniProtKB-KW"/>
</dbReference>
<keyword evidence="2" id="KW-0378">Hydrolase</keyword>
<dbReference type="PANTHER" id="PTHR46640">
    <property type="entry name" value="TRIACYLGLYCEROL LIPASE, PUTATIVE (AFU_ORTHOLOGUE AFUA_6G06510)-RELATED"/>
    <property type="match status" value="1"/>
</dbReference>
<protein>
    <recommendedName>
        <fullName evidence="4">Fungal lipase-type domain-containing protein</fullName>
    </recommendedName>
</protein>
<dbReference type="InterPro" id="IPR002921">
    <property type="entry name" value="Fungal_lipase-type"/>
</dbReference>
<feature type="chain" id="PRO_5004834592" description="Fungal lipase-type domain-containing protein" evidence="3">
    <location>
        <begin position="18"/>
        <end position="359"/>
    </location>
</feature>
<organism evidence="5 6">
    <name type="scientific">Pestalotiopsis fici (strain W106-1 / CGMCC3.15140)</name>
    <dbReference type="NCBI Taxonomy" id="1229662"/>
    <lineage>
        <taxon>Eukaryota</taxon>
        <taxon>Fungi</taxon>
        <taxon>Dikarya</taxon>
        <taxon>Ascomycota</taxon>
        <taxon>Pezizomycotina</taxon>
        <taxon>Sordariomycetes</taxon>
        <taxon>Xylariomycetidae</taxon>
        <taxon>Amphisphaeriales</taxon>
        <taxon>Sporocadaceae</taxon>
        <taxon>Pestalotiopsis</taxon>
    </lineage>
</organism>
<dbReference type="CDD" id="cd00519">
    <property type="entry name" value="Lipase_3"/>
    <property type="match status" value="1"/>
</dbReference>
<dbReference type="KEGG" id="pfy:PFICI_06017"/>
<evidence type="ECO:0000256" key="3">
    <source>
        <dbReference type="SAM" id="SignalP"/>
    </source>
</evidence>